<dbReference type="AlphaFoldDB" id="A0A2H1KZ51"/>
<accession>A0A2H1KZ51</accession>
<reference evidence="1 2" key="1">
    <citation type="submission" date="2017-03" db="EMBL/GenBank/DDBJ databases">
        <authorList>
            <person name="Afonso C.L."/>
            <person name="Miller P.J."/>
            <person name="Scott M.A."/>
            <person name="Spackman E."/>
            <person name="Goraichik I."/>
            <person name="Dimitrov K.M."/>
            <person name="Suarez D.L."/>
            <person name="Swayne D.E."/>
        </authorList>
    </citation>
    <scope>NUCLEOTIDE SEQUENCE [LARGE SCALE GENOMIC DNA]</scope>
    <source>
        <strain evidence="2">8(6)</strain>
    </source>
</reference>
<evidence type="ECO:0008006" key="3">
    <source>
        <dbReference type="Google" id="ProtNLM"/>
    </source>
</evidence>
<dbReference type="InterPro" id="IPR043502">
    <property type="entry name" value="DNA/RNA_pol_sf"/>
</dbReference>
<proteinExistence type="predicted"/>
<dbReference type="EMBL" id="FXZI01000025">
    <property type="protein sequence ID" value="SMY04981.1"/>
    <property type="molecule type" value="Genomic_DNA"/>
</dbReference>
<protein>
    <recommendedName>
        <fullName evidence="3">DNA-directed DNA polymerase</fullName>
    </recommendedName>
</protein>
<name>A0A2H1KZ51_BREAU</name>
<dbReference type="Proteomes" id="UP000234300">
    <property type="component" value="Unassembled WGS sequence"/>
</dbReference>
<evidence type="ECO:0000313" key="2">
    <source>
        <dbReference type="Proteomes" id="UP000234300"/>
    </source>
</evidence>
<dbReference type="RefSeq" id="WP_135447690.1">
    <property type="nucleotide sequence ID" value="NZ_FXZI01000025.1"/>
</dbReference>
<evidence type="ECO:0000313" key="1">
    <source>
        <dbReference type="EMBL" id="SMY04981.1"/>
    </source>
</evidence>
<sequence length="1041" mass="115223">MQDDLNLRADNGKTPGQAAGRHHCIGHAPVSGLPPLRSLQRAGDPPQWVSAYTRDTSLSKRLPPLYEVATKVIERRPRPQSTGPAFGDYDSILAMAEDTGTIVIGFDTEFTHQSGLGGVPGVQSRQIDSYQFAVVHPADPSRIRLVSILPVLDRSDVALPGMRISLERALEIVIEVAGLHEHPLAPAEWSEKGVSRSLAGKPSDFFRSSKKEGVVSKALPITLLAHYEQADLTTFADRRLLAESRGQRVGDRAGHKGRRAAWLDGRAPDILRAVISASGGLAAPQPVRMILNGTSRRFCRPIELSIRDGLAHAPAGKGKLADLGQAVGYPKLEVPEGWISRMTEYRRLHREDFLEYGANDAVIVLEYASALYGDHQALPLTLSSAAARSIRETIKRDEGLPSTGAFNLVFGGLTRATATNENVVGIEEQQDYYRKRDLLPVDGASATWQHACANAFRGGYNACNEIGFFGYQTHDYDLISCYPTAESVFYDVAFTHPDGVITETINNVALTLNELPSPLTPFVGFVRFSFPEEVAFPTIPVPLDGSMVFPLSSGAGRGVWASGPEIWLALTLGAEVFVQIGHFGRVRLDEDGNPSRMLRGANRLLIQERGKAKKQFGKKSLEQEVLKNLANGAYGKLAQGVMGQRGWDAWAQTRETVGGSAITSPYHGMMTTGVVRAVLLATLNQLASLGYSTPSNTTDGFITDAPFDVLDGLDLYELGDLWREARESLTDSREMWERKHHQGDLLNVSTRANFSREPDGVLAHGGYKLPPHIVEDSPEDREHMYRLLVTREGAVPCSFKQFPSVQELTRIENRWDFEASIVDKQMIMEFDRKRRPIEGGLRVDHVVLDGVPYDVAHVQTVPWKTPEQALLGRSVDAGLKTWDDHLGEEVWTRSPVRKTEAQWIDYFQRLDTLLDEDGAISEAQRLDRIAKSIVIAQRQGVIHIPWLSSGTGNGPLWWRLQLLTMFGLPKVSERYWKHAKSNQERQIETDLDAIAPYVDHMIATQGAYVLTPEDMDPCPLTEAEIEEIERDYALGSPHIER</sequence>
<organism evidence="1 2">
    <name type="scientific">Brevibacterium aurantiacum</name>
    <dbReference type="NCBI Taxonomy" id="273384"/>
    <lineage>
        <taxon>Bacteria</taxon>
        <taxon>Bacillati</taxon>
        <taxon>Actinomycetota</taxon>
        <taxon>Actinomycetes</taxon>
        <taxon>Micrococcales</taxon>
        <taxon>Brevibacteriaceae</taxon>
        <taxon>Brevibacterium</taxon>
    </lineage>
</organism>
<gene>
    <name evidence="1" type="ORF">BAURA86_03900</name>
</gene>
<dbReference type="SUPFAM" id="SSF56672">
    <property type="entry name" value="DNA/RNA polymerases"/>
    <property type="match status" value="1"/>
</dbReference>